<keyword evidence="3" id="KW-0378">Hydrolase</keyword>
<keyword evidence="2" id="KW-0858">Xylan degradation</keyword>
<evidence type="ECO:0000256" key="1">
    <source>
        <dbReference type="ARBA" id="ARBA00009865"/>
    </source>
</evidence>
<keyword evidence="2" id="KW-0624">Polysaccharide degradation</keyword>
<dbReference type="InterPro" id="IPR006710">
    <property type="entry name" value="Glyco_hydro_43"/>
</dbReference>
<comment type="caution">
    <text evidence="7">The sequence shown here is derived from an EMBL/GenBank/DDBJ whole genome shotgun (WGS) entry which is preliminary data.</text>
</comment>
<keyword evidence="8" id="KW-1185">Reference proteome</keyword>
<name>A0ABT5DHC8_9BACT</name>
<protein>
    <submittedName>
        <fullName evidence="7">Family 43 glycosylhydrolase</fullName>
    </submittedName>
</protein>
<evidence type="ECO:0000256" key="4">
    <source>
        <dbReference type="ARBA" id="ARBA00023277"/>
    </source>
</evidence>
<dbReference type="InterPro" id="IPR023296">
    <property type="entry name" value="Glyco_hydro_beta-prop_sf"/>
</dbReference>
<accession>A0ABT5DHC8</accession>
<proteinExistence type="inferred from homology"/>
<dbReference type="Pfam" id="PF06439">
    <property type="entry name" value="3keto-disac_hyd"/>
    <property type="match status" value="1"/>
</dbReference>
<dbReference type="InterPro" id="IPR010496">
    <property type="entry name" value="AL/BT2_dom"/>
</dbReference>
<dbReference type="CDD" id="cd18827">
    <property type="entry name" value="GH43_XlnD-like"/>
    <property type="match status" value="1"/>
</dbReference>
<dbReference type="PANTHER" id="PTHR43772">
    <property type="entry name" value="ENDO-1,4-BETA-XYLANASE"/>
    <property type="match status" value="1"/>
</dbReference>
<evidence type="ECO:0000256" key="5">
    <source>
        <dbReference type="ARBA" id="ARBA00023295"/>
    </source>
</evidence>
<evidence type="ECO:0000313" key="7">
    <source>
        <dbReference type="EMBL" id="MDC0712535.1"/>
    </source>
</evidence>
<dbReference type="InterPro" id="IPR013320">
    <property type="entry name" value="ConA-like_dom_sf"/>
</dbReference>
<comment type="similarity">
    <text evidence="1">Belongs to the glycosyl hydrolase 43 family.</text>
</comment>
<dbReference type="SUPFAM" id="SSF49695">
    <property type="entry name" value="gamma-Crystallin-like"/>
    <property type="match status" value="1"/>
</dbReference>
<dbReference type="Gene3D" id="2.115.10.20">
    <property type="entry name" value="Glycosyl hydrolase domain, family 43"/>
    <property type="match status" value="1"/>
</dbReference>
<dbReference type="Gene3D" id="2.60.120.560">
    <property type="entry name" value="Exo-inulinase, domain 1"/>
    <property type="match status" value="1"/>
</dbReference>
<dbReference type="Proteomes" id="UP001221838">
    <property type="component" value="Unassembled WGS sequence"/>
</dbReference>
<dbReference type="EMBL" id="JAQNDM010000002">
    <property type="protein sequence ID" value="MDC0712535.1"/>
    <property type="molecule type" value="Genomic_DNA"/>
</dbReference>
<dbReference type="PANTHER" id="PTHR43772:SF2">
    <property type="entry name" value="PUTATIVE (AFU_ORTHOLOGUE AFUA_2G04480)-RELATED"/>
    <property type="match status" value="1"/>
</dbReference>
<gene>
    <name evidence="7" type="ORF">POL68_28995</name>
</gene>
<dbReference type="InterPro" id="IPR011024">
    <property type="entry name" value="G_crystallin-like"/>
</dbReference>
<dbReference type="InterPro" id="IPR052176">
    <property type="entry name" value="Glycosyl_Hydrlase_43_Enz"/>
</dbReference>
<dbReference type="Gene3D" id="2.60.20.10">
    <property type="entry name" value="Crystallins"/>
    <property type="match status" value="1"/>
</dbReference>
<dbReference type="Pfam" id="PF04616">
    <property type="entry name" value="Glyco_hydro_43"/>
    <property type="match status" value="1"/>
</dbReference>
<dbReference type="RefSeq" id="WP_272142666.1">
    <property type="nucleotide sequence ID" value="NZ_JAQNDM010000002.1"/>
</dbReference>
<dbReference type="SUPFAM" id="SSF49899">
    <property type="entry name" value="Concanavalin A-like lectins/glucanases"/>
    <property type="match status" value="1"/>
</dbReference>
<dbReference type="SUPFAM" id="SSF75005">
    <property type="entry name" value="Arabinanase/levansucrase/invertase"/>
    <property type="match status" value="1"/>
</dbReference>
<evidence type="ECO:0000313" key="8">
    <source>
        <dbReference type="Proteomes" id="UP001221838"/>
    </source>
</evidence>
<sequence length="609" mass="64750">MKWTITDDCAGRPQSLKLSSLVLAPLLLTATLHCGDGTMSPLPHGGGTGPEEVGATPLAAACTPGSSGNPFVSGWYADPDMKIYNGVYWVYPTYSAPYDAQTHLDAFSSPDLITWTKHSKVLDKANVSWATRAIWAPSPIFRNNTYYLYFGANDIQSDGQLGGIGVAKSNNPAGPYVDAIGRPLISKFINGAQPIDQNIFIDDDGQAYLYYGGWGHCNIVKVNSDMISLDNASFKEITPSGYVEGALMFKRNGKYYLMWSEGGWTGPDYRVSYAVASSPLGPFPKAGTILSQNAAIGTGSGHNTVVNVPGTDDWYIFYHRRPLGETDGNHRVLSYDRMYFNSDGTIKPVEMTSQDNFCDGNALGWTSYGATWTVSNGRYVNQQQPDAKALLNTNYSALSLEADVTPGASGDAGLIFRVSSPGAGLDAYKGYYAGVAAGSDRVVLGRANGGAWTELASAAATIDANVTYHLAVVANGDRISVYLNRSTVPTLTATDATYASGAVGVRAHDSAAAFDNVSASKPPGAIFYADGGYGGLGISLNAGNYTLAQLNAAGIPNDWMSSLRVPAGWTVQVYQNNDFAGTMWKFTADTPLLPAEANDQMSSVKISAQ</sequence>
<reference evidence="7 8" key="1">
    <citation type="submission" date="2022-11" db="EMBL/GenBank/DDBJ databases">
        <title>Minimal conservation of predation-associated metabolite biosynthetic gene clusters underscores biosynthetic potential of Myxococcota including descriptions for ten novel species: Archangium lansinium sp. nov., Myxococcus landrumus sp. nov., Nannocystis bai.</title>
        <authorList>
            <person name="Ahearne A."/>
            <person name="Stevens C."/>
            <person name="Dowd S."/>
        </authorList>
    </citation>
    <scope>NUCLEOTIDE SEQUENCE [LARGE SCALE GENOMIC DNA]</scope>
    <source>
        <strain evidence="7 8">NCWAL01</strain>
    </source>
</reference>
<keyword evidence="5" id="KW-0326">Glycosidase</keyword>
<evidence type="ECO:0000256" key="2">
    <source>
        <dbReference type="ARBA" id="ARBA00022651"/>
    </source>
</evidence>
<organism evidence="7 8">
    <name type="scientific">Stigmatella ashevillensis</name>
    <dbReference type="NCBI Taxonomy" id="2995309"/>
    <lineage>
        <taxon>Bacteria</taxon>
        <taxon>Pseudomonadati</taxon>
        <taxon>Myxococcota</taxon>
        <taxon>Myxococcia</taxon>
        <taxon>Myxococcales</taxon>
        <taxon>Cystobacterineae</taxon>
        <taxon>Archangiaceae</taxon>
        <taxon>Stigmatella</taxon>
    </lineage>
</organism>
<feature type="domain" description="3-keto-alpha-glucoside-1,2-lyase/3-keto-2-hydroxy-glucal hydratase" evidence="6">
    <location>
        <begin position="360"/>
        <end position="517"/>
    </location>
</feature>
<evidence type="ECO:0000256" key="3">
    <source>
        <dbReference type="ARBA" id="ARBA00022801"/>
    </source>
</evidence>
<keyword evidence="4" id="KW-0119">Carbohydrate metabolism</keyword>
<evidence type="ECO:0000259" key="6">
    <source>
        <dbReference type="Pfam" id="PF06439"/>
    </source>
</evidence>